<dbReference type="Proteomes" id="UP000524246">
    <property type="component" value="Unassembled WGS sequence"/>
</dbReference>
<comment type="caution">
    <text evidence="1">The sequence shown here is derived from an EMBL/GenBank/DDBJ whole genome shotgun (WGS) entry which is preliminary data.</text>
</comment>
<accession>A0A7X9FU79</accession>
<name>A0A7X9FU79_9DELT</name>
<gene>
    <name evidence="1" type="ORF">GYA55_14125</name>
</gene>
<evidence type="ECO:0000313" key="2">
    <source>
        <dbReference type="Proteomes" id="UP000524246"/>
    </source>
</evidence>
<reference evidence="1 2" key="1">
    <citation type="journal article" date="2020" name="Biotechnol. Biofuels">
        <title>New insights from the biogas microbiome by comprehensive genome-resolved metagenomics of nearly 1600 species originating from multiple anaerobic digesters.</title>
        <authorList>
            <person name="Campanaro S."/>
            <person name="Treu L."/>
            <person name="Rodriguez-R L.M."/>
            <person name="Kovalovszki A."/>
            <person name="Ziels R.M."/>
            <person name="Maus I."/>
            <person name="Zhu X."/>
            <person name="Kougias P.G."/>
            <person name="Basile A."/>
            <person name="Luo G."/>
            <person name="Schluter A."/>
            <person name="Konstantinidis K.T."/>
            <person name="Angelidaki I."/>
        </authorList>
    </citation>
    <scope>NUCLEOTIDE SEQUENCE [LARGE SCALE GENOMIC DNA]</scope>
    <source>
        <strain evidence="1">AS27yjCOA_65</strain>
    </source>
</reference>
<dbReference type="InterPro" id="IPR005358">
    <property type="entry name" value="Puta_zinc/iron-chelating_dom"/>
</dbReference>
<dbReference type="AlphaFoldDB" id="A0A7X9FU79"/>
<dbReference type="Pfam" id="PF03692">
    <property type="entry name" value="CxxCxxCC"/>
    <property type="match status" value="1"/>
</dbReference>
<organism evidence="1 2">
    <name type="scientific">SAR324 cluster bacterium</name>
    <dbReference type="NCBI Taxonomy" id="2024889"/>
    <lineage>
        <taxon>Bacteria</taxon>
        <taxon>Deltaproteobacteria</taxon>
        <taxon>SAR324 cluster</taxon>
    </lineage>
</organism>
<dbReference type="EMBL" id="JAAZON010000641">
    <property type="protein sequence ID" value="NMC64297.1"/>
    <property type="molecule type" value="Genomic_DNA"/>
</dbReference>
<protein>
    <submittedName>
        <fullName evidence="1">YkgJ family cysteine cluster protein</fullName>
    </submittedName>
</protein>
<evidence type="ECO:0000313" key="1">
    <source>
        <dbReference type="EMBL" id="NMC64297.1"/>
    </source>
</evidence>
<sequence length="103" mass="12186">MRSFKCLKCGACCHCFPIFASRSDAKREPRIKEFGKELQPWLATKKWRYQLHPLPFLNGCAFLDENNKCRIYQTRPLNCRNFKPGGFQCIEARKREDDQDLNL</sequence>
<proteinExistence type="predicted"/>